<dbReference type="Proteomes" id="UP001321344">
    <property type="component" value="Unassembled WGS sequence"/>
</dbReference>
<dbReference type="InterPro" id="IPR001509">
    <property type="entry name" value="Epimerase_deHydtase"/>
</dbReference>
<name>A0ABT6BKC6_9BACT</name>
<dbReference type="EMBL" id="JARJOW010000005">
    <property type="protein sequence ID" value="MDF5690852.1"/>
    <property type="molecule type" value="Genomic_DNA"/>
</dbReference>
<evidence type="ECO:0000259" key="1">
    <source>
        <dbReference type="Pfam" id="PF01370"/>
    </source>
</evidence>
<comment type="caution">
    <text evidence="2">The sequence shown here is derived from an EMBL/GenBank/DDBJ whole genome shotgun (WGS) entry which is preliminary data.</text>
</comment>
<proteinExistence type="predicted"/>
<sequence>MLKSILISGSGGFVGKNLSASLLSQAYQVKSLSRMDLQSPNLLLETDVLIHLAGKAHDLKNVSDPREYYAVNTELTKQVFDAFLKSTASIFIFMSSVKASADVVDGILTEDKLPVPQTHYGKSKLLAEEYILSHTIPDGKRVYILRPCMIHGPGNKGNLNLLFEVVRRGIPWPLGAFSNHRSFCSIDNLVFVIQELIDRKDIPSGTYQVADDEALSTNELIRLMAQSAGKQASIWKLPKAIISGMAQLGDWFHLPLNSERLAKLTESYVVSNEKITQAIGKKMPISSREGILKTLTSFSKSSI</sequence>
<dbReference type="InterPro" id="IPR050177">
    <property type="entry name" value="Lipid_A_modif_metabolic_enz"/>
</dbReference>
<dbReference type="RefSeq" id="WP_276344357.1">
    <property type="nucleotide sequence ID" value="NZ_JARJOW010000005.1"/>
</dbReference>
<feature type="domain" description="NAD-dependent epimerase/dehydratase" evidence="1">
    <location>
        <begin position="5"/>
        <end position="201"/>
    </location>
</feature>
<organism evidence="2 3">
    <name type="scientific">Aquirufa aurantiipilula</name>
    <dbReference type="NCBI Taxonomy" id="2696561"/>
    <lineage>
        <taxon>Bacteria</taxon>
        <taxon>Pseudomonadati</taxon>
        <taxon>Bacteroidota</taxon>
        <taxon>Cytophagia</taxon>
        <taxon>Cytophagales</taxon>
        <taxon>Flectobacillaceae</taxon>
        <taxon>Aquirufa</taxon>
    </lineage>
</organism>
<protein>
    <submittedName>
        <fullName evidence="2">NAD-dependent epimerase/dehydratase family protein</fullName>
    </submittedName>
</protein>
<evidence type="ECO:0000313" key="2">
    <source>
        <dbReference type="EMBL" id="MDF5690852.1"/>
    </source>
</evidence>
<accession>A0ABT6BKC6</accession>
<dbReference type="Gene3D" id="3.40.50.720">
    <property type="entry name" value="NAD(P)-binding Rossmann-like Domain"/>
    <property type="match status" value="1"/>
</dbReference>
<dbReference type="Pfam" id="PF01370">
    <property type="entry name" value="Epimerase"/>
    <property type="match status" value="1"/>
</dbReference>
<keyword evidence="3" id="KW-1185">Reference proteome</keyword>
<evidence type="ECO:0000313" key="3">
    <source>
        <dbReference type="Proteomes" id="UP001321344"/>
    </source>
</evidence>
<reference evidence="2 3" key="1">
    <citation type="submission" date="2023-03" db="EMBL/GenBank/DDBJ databases">
        <title>Genome sequencing of Aquirufa.</title>
        <authorList>
            <person name="Pitt A."/>
            <person name="Hahn M.W."/>
        </authorList>
    </citation>
    <scope>NUCLEOTIDE SEQUENCE [LARGE SCALE GENOMIC DNA]</scope>
    <source>
        <strain evidence="2 3">WAEICH-18A</strain>
    </source>
</reference>
<dbReference type="PANTHER" id="PTHR43245">
    <property type="entry name" value="BIFUNCTIONAL POLYMYXIN RESISTANCE PROTEIN ARNA"/>
    <property type="match status" value="1"/>
</dbReference>
<gene>
    <name evidence="2" type="ORF">PQG43_08260</name>
</gene>
<dbReference type="SUPFAM" id="SSF51735">
    <property type="entry name" value="NAD(P)-binding Rossmann-fold domains"/>
    <property type="match status" value="1"/>
</dbReference>
<dbReference type="InterPro" id="IPR036291">
    <property type="entry name" value="NAD(P)-bd_dom_sf"/>
</dbReference>
<dbReference type="PANTHER" id="PTHR43245:SF58">
    <property type="entry name" value="BLL5923 PROTEIN"/>
    <property type="match status" value="1"/>
</dbReference>